<feature type="domain" description="Aminotransferase class I/classII large" evidence="2">
    <location>
        <begin position="182"/>
        <end position="453"/>
    </location>
</feature>
<reference evidence="3" key="3">
    <citation type="submission" date="2025-09" db="UniProtKB">
        <authorList>
            <consortium name="Ensembl"/>
        </authorList>
    </citation>
    <scope>IDENTIFICATION</scope>
</reference>
<dbReference type="STRING" id="30611.ENSOGAP00000020443"/>
<dbReference type="Gene3D" id="3.40.640.10">
    <property type="entry name" value="Type I PLP-dependent aspartate aminotransferase-like (Major domain)"/>
    <property type="match status" value="1"/>
</dbReference>
<dbReference type="PANTHER" id="PTHR43795:SF1">
    <property type="entry name" value="INACTIVE 1-AMINOCYCLOPROPANE-1-CARBOXYLATE SYNTHASE-LIKE PROTEIN 2-RELATED"/>
    <property type="match status" value="1"/>
</dbReference>
<dbReference type="PANTHER" id="PTHR43795">
    <property type="entry name" value="BIFUNCTIONAL ASPARTATE AMINOTRANSFERASE AND GLUTAMATE/ASPARTATE-PREPHENATE AMINOTRANSFERASE-RELATED"/>
    <property type="match status" value="1"/>
</dbReference>
<dbReference type="InterPro" id="IPR015424">
    <property type="entry name" value="PyrdxlP-dep_Trfase"/>
</dbReference>
<dbReference type="InterPro" id="IPR004839">
    <property type="entry name" value="Aminotransferase_I/II_large"/>
</dbReference>
<dbReference type="OMA" id="TYAMSAG"/>
<dbReference type="EMBL" id="AAQR03040131">
    <property type="status" value="NOT_ANNOTATED_CDS"/>
    <property type="molecule type" value="Genomic_DNA"/>
</dbReference>
<evidence type="ECO:0000313" key="4">
    <source>
        <dbReference type="Proteomes" id="UP000005225"/>
    </source>
</evidence>
<keyword evidence="4" id="KW-1185">Reference proteome</keyword>
<dbReference type="InterPro" id="IPR050478">
    <property type="entry name" value="Ethylene_sulfur-biosynth"/>
</dbReference>
<evidence type="ECO:0000259" key="2">
    <source>
        <dbReference type="Pfam" id="PF00155"/>
    </source>
</evidence>
<reference evidence="3" key="2">
    <citation type="submission" date="2025-08" db="UniProtKB">
        <authorList>
            <consortium name="Ensembl"/>
        </authorList>
    </citation>
    <scope>IDENTIFICATION</scope>
</reference>
<sequence length="528" mass="60763">RPESIYNQLLKMVLHLQWLEKKHFIQLSDQRQQLEEEKHTQSICEQEDYLDHLICKMVNVLQSGATSGLECQVYLPYLDSRDGVRSGQKAKVLQLSDFEPAFFSHNLSNHGADICFVTLKVLDYNAYQGDKFHEDKNTLGFINLGTSEKLCIDLMIERLCQSDMNHIEDALQQNPDWKGQSEEVAQFLTYYCRAPARLDPENVVVLNGCCFVFSVLAMVLCDPREGFLVPSPFYGGFAFSSGLYAKVELIPVHLESEITEANTCPFQLTMDKLEQTLLEAKSKGERIRGLMLTNPQNPLGDIYSQDSLIEYEFAKKYNLHAIIDEIYLLSVFDESITFHSVLSRASLPDPLRTQAIRGTGKDFLSGFHFDALYTHNREVASAVGSFGYLHSISGINQHKLSQLLHDREWINKVYLLTNHSWLWNAHRYITNKLKELKILFLYCGADLCIWINLKKDLDPCTFEERLLHHCFLDNKLILSCGKTYICEETGCFCLIFAEIKLAMLQFCQVLQDQKQSWIEKQLENTIKE</sequence>
<dbReference type="HOGENOM" id="CLU_017584_1_3_1"/>
<accession>H0XWF0</accession>
<dbReference type="Gene3D" id="3.90.1150.10">
    <property type="entry name" value="Aspartate Aminotransferase, domain 1"/>
    <property type="match status" value="1"/>
</dbReference>
<dbReference type="InParanoid" id="H0XWF0"/>
<dbReference type="eggNOG" id="KOG0256">
    <property type="taxonomic scope" value="Eukaryota"/>
</dbReference>
<dbReference type="GO" id="GO:0030170">
    <property type="term" value="F:pyridoxal phosphate binding"/>
    <property type="evidence" value="ECO:0007669"/>
    <property type="project" value="InterPro"/>
</dbReference>
<dbReference type="InterPro" id="IPR015421">
    <property type="entry name" value="PyrdxlP-dep_Trfase_major"/>
</dbReference>
<dbReference type="CDD" id="cd00609">
    <property type="entry name" value="AAT_like"/>
    <property type="match status" value="1"/>
</dbReference>
<reference evidence="4" key="1">
    <citation type="submission" date="2011-03" db="EMBL/GenBank/DDBJ databases">
        <title>Version 3 of the genome sequence of Otolemur garnettii (Bushbaby).</title>
        <authorList>
            <consortium name="The Broad Institute Genome Sequencing Platform"/>
            <person name="Di Palma F."/>
            <person name="Johnson J."/>
            <person name="Lander E.S."/>
            <person name="Lindblad-Toh K."/>
            <person name="Jaffe D.B."/>
            <person name="Gnerre S."/>
            <person name="MacCallum I."/>
            <person name="Przybylski D."/>
            <person name="Ribeiro F.J."/>
            <person name="Burton J.N."/>
            <person name="Walker B.J."/>
            <person name="Sharpe T."/>
            <person name="Hall G."/>
        </authorList>
    </citation>
    <scope>NUCLEOTIDE SEQUENCE [LARGE SCALE GENOMIC DNA]</scope>
</reference>
<dbReference type="PRINTS" id="PR00753">
    <property type="entry name" value="ACCSYNTHASE"/>
</dbReference>
<dbReference type="InterPro" id="IPR015422">
    <property type="entry name" value="PyrdxlP-dep_Trfase_small"/>
</dbReference>
<proteinExistence type="predicted"/>
<evidence type="ECO:0000313" key="3">
    <source>
        <dbReference type="Ensembl" id="ENSOGAP00000020443.1"/>
    </source>
</evidence>
<dbReference type="Pfam" id="PF00155">
    <property type="entry name" value="Aminotran_1_2"/>
    <property type="match status" value="1"/>
</dbReference>
<dbReference type="Ensembl" id="ENSOGAT00000025271.1">
    <property type="protein sequence ID" value="ENSOGAP00000020443.1"/>
    <property type="gene ID" value="ENSOGAG00000026363.1"/>
</dbReference>
<organism evidence="3 4">
    <name type="scientific">Otolemur garnettii</name>
    <name type="common">Small-eared galago</name>
    <name type="synonym">Garnett's greater bushbaby</name>
    <dbReference type="NCBI Taxonomy" id="30611"/>
    <lineage>
        <taxon>Eukaryota</taxon>
        <taxon>Metazoa</taxon>
        <taxon>Chordata</taxon>
        <taxon>Craniata</taxon>
        <taxon>Vertebrata</taxon>
        <taxon>Euteleostomi</taxon>
        <taxon>Mammalia</taxon>
        <taxon>Eutheria</taxon>
        <taxon>Euarchontoglires</taxon>
        <taxon>Primates</taxon>
        <taxon>Strepsirrhini</taxon>
        <taxon>Lorisiformes</taxon>
        <taxon>Galagidae</taxon>
        <taxon>Otolemur</taxon>
    </lineage>
</organism>
<protein>
    <recommendedName>
        <fullName evidence="2">Aminotransferase class I/classII large domain-containing protein</fullName>
    </recommendedName>
</protein>
<dbReference type="GeneTree" id="ENSGT00940000162841"/>
<dbReference type="SUPFAM" id="SSF53383">
    <property type="entry name" value="PLP-dependent transferases"/>
    <property type="match status" value="1"/>
</dbReference>
<dbReference type="AlphaFoldDB" id="H0XWF0"/>
<dbReference type="GO" id="GO:0008483">
    <property type="term" value="F:transaminase activity"/>
    <property type="evidence" value="ECO:0007669"/>
    <property type="project" value="TreeGrafter"/>
</dbReference>
<name>H0XWF0_OTOGA</name>
<dbReference type="GO" id="GO:0006520">
    <property type="term" value="P:amino acid metabolic process"/>
    <property type="evidence" value="ECO:0007669"/>
    <property type="project" value="TreeGrafter"/>
</dbReference>
<dbReference type="Proteomes" id="UP000005225">
    <property type="component" value="Unassembled WGS sequence"/>
</dbReference>
<evidence type="ECO:0000256" key="1">
    <source>
        <dbReference type="ARBA" id="ARBA00022898"/>
    </source>
</evidence>
<keyword evidence="1" id="KW-0663">Pyridoxal phosphate</keyword>